<protein>
    <submittedName>
        <fullName evidence="2">Uncharacterized protein</fullName>
    </submittedName>
</protein>
<proteinExistence type="predicted"/>
<evidence type="ECO:0000313" key="2">
    <source>
        <dbReference type="EMBL" id="CAA9295784.1"/>
    </source>
</evidence>
<feature type="region of interest" description="Disordered" evidence="1">
    <location>
        <begin position="1"/>
        <end position="107"/>
    </location>
</feature>
<feature type="compositionally biased region" description="Basic residues" evidence="1">
    <location>
        <begin position="75"/>
        <end position="92"/>
    </location>
</feature>
<feature type="compositionally biased region" description="Basic residues" evidence="1">
    <location>
        <begin position="1"/>
        <end position="22"/>
    </location>
</feature>
<dbReference type="EMBL" id="CADCTT010000085">
    <property type="protein sequence ID" value="CAA9295784.1"/>
    <property type="molecule type" value="Genomic_DNA"/>
</dbReference>
<feature type="compositionally biased region" description="Basic residues" evidence="1">
    <location>
        <begin position="40"/>
        <end position="53"/>
    </location>
</feature>
<accession>A0A6J4K542</accession>
<name>A0A6J4K542_9ACTN</name>
<feature type="non-terminal residue" evidence="2">
    <location>
        <position position="107"/>
    </location>
</feature>
<feature type="non-terminal residue" evidence="2">
    <location>
        <position position="1"/>
    </location>
</feature>
<dbReference type="AlphaFoldDB" id="A0A6J4K542"/>
<evidence type="ECO:0000256" key="1">
    <source>
        <dbReference type="SAM" id="MobiDB-lite"/>
    </source>
</evidence>
<gene>
    <name evidence="2" type="ORF">AVDCRST_MAG61-580</name>
</gene>
<reference evidence="2" key="1">
    <citation type="submission" date="2020-02" db="EMBL/GenBank/DDBJ databases">
        <authorList>
            <person name="Meier V. D."/>
        </authorList>
    </citation>
    <scope>NUCLEOTIDE SEQUENCE</scope>
    <source>
        <strain evidence="2">AVDCRST_MAG61</strain>
    </source>
</reference>
<sequence length="107" mass="12457">EELRTQRRSIAVRRSSTRRRRPGPGVRRTGLHRWPGQRDHRGRPRHRRHHRLGRGAQQRDAPGRRSGLWCGGRRAGGRPRGRNSRLQRHPGQRQHEDDHCDAAQGAL</sequence>
<organism evidence="2">
    <name type="scientific">uncultured Friedmanniella sp</name>
    <dbReference type="NCBI Taxonomy" id="335381"/>
    <lineage>
        <taxon>Bacteria</taxon>
        <taxon>Bacillati</taxon>
        <taxon>Actinomycetota</taxon>
        <taxon>Actinomycetes</taxon>
        <taxon>Propionibacteriales</taxon>
        <taxon>Nocardioidaceae</taxon>
        <taxon>Friedmanniella</taxon>
        <taxon>environmental samples</taxon>
    </lineage>
</organism>